<keyword evidence="1" id="KW-0472">Membrane</keyword>
<keyword evidence="1" id="KW-0812">Transmembrane</keyword>
<protein>
    <recommendedName>
        <fullName evidence="5">Glycosyltransferase 2-like domain-containing protein</fullName>
    </recommendedName>
</protein>
<reference evidence="3" key="1">
    <citation type="submission" date="2022-12" db="EMBL/GenBank/DDBJ databases">
        <authorList>
            <person name="Webb A."/>
        </authorList>
    </citation>
    <scope>NUCLEOTIDE SEQUENCE</scope>
    <source>
        <strain evidence="3">Hp1</strain>
    </source>
</reference>
<dbReference type="PANTHER" id="PTHR34496:SF6">
    <property type="entry name" value="GLYCOSYLTRANSFERASE 2-LIKE DOMAIN-CONTAINING PROTEIN"/>
    <property type="match status" value="1"/>
</dbReference>
<dbReference type="Pfam" id="PF11397">
    <property type="entry name" value="GlcNAc"/>
    <property type="match status" value="1"/>
</dbReference>
<dbReference type="PANTHER" id="PTHR34496">
    <property type="entry name" value="GLCNAC TRANSFERASE-RELATED"/>
    <property type="match status" value="1"/>
</dbReference>
<keyword evidence="2" id="KW-0732">Signal</keyword>
<dbReference type="Proteomes" id="UP001162031">
    <property type="component" value="Unassembled WGS sequence"/>
</dbReference>
<feature type="signal peptide" evidence="2">
    <location>
        <begin position="1"/>
        <end position="17"/>
    </location>
</feature>
<evidence type="ECO:0000256" key="1">
    <source>
        <dbReference type="SAM" id="Phobius"/>
    </source>
</evidence>
<gene>
    <name evidence="3" type="ORF">HBR001_LOCUS485</name>
</gene>
<keyword evidence="1" id="KW-1133">Transmembrane helix</keyword>
<sequence>MLSFVTTAAALVALTVANVDVNPGTETAFSTLSWNKWTKSTKLNPRVQHIPLTPEQSHLRPPPAFIPATFEMFIGSSAYRDGYRCGKTLFTAFKRATYPERLHFGILEQVYKGDSTCLGEYCKLAAEEWPEDTNCRYKSLITVDTRDAGESAGCTTARHLQQKLVGDQEFCLQVDAHTIFTNRWDENIVADWASINNEMAVMTIYPHHPHDFMIKENGDNAIYNSIPHLCTTVKGETSNLTRIVGASMISDSWMPQMAALWGGGYSFSKCHAERKVLVDSHTPWLWDGEEFLRSANYWTHGYDLYSPSRLGNVLYHNYSEKPASFWTTPIDPVKKGIDATMARNRVRLRLGLPIKGLVDTYEFEKYGFGKVRSFEQYLAFANISLDGWMNETNSCGQLHWVPYQNATEVEMTVGHGWKLHSQGKKDGIAGSTTKETKKADGIKVKKHKLRDTVSLIEHAAYIAGENAGALEAKLRHGVHGFGLVYVFPAGFFVIVVAATMLVAFSGNLRSNGIRRRFFLYSKSKIARNYE</sequence>
<proteinExistence type="predicted"/>
<feature type="transmembrane region" description="Helical" evidence="1">
    <location>
        <begin position="483"/>
        <end position="506"/>
    </location>
</feature>
<keyword evidence="4" id="KW-1185">Reference proteome</keyword>
<comment type="caution">
    <text evidence="3">The sequence shown here is derived from an EMBL/GenBank/DDBJ whole genome shotgun (WGS) entry which is preliminary data.</text>
</comment>
<evidence type="ECO:0008006" key="5">
    <source>
        <dbReference type="Google" id="ProtNLM"/>
    </source>
</evidence>
<dbReference type="AlphaFoldDB" id="A0AAV0T198"/>
<dbReference type="EMBL" id="CANTFL010000065">
    <property type="protein sequence ID" value="CAI5710510.1"/>
    <property type="molecule type" value="Genomic_DNA"/>
</dbReference>
<evidence type="ECO:0000256" key="2">
    <source>
        <dbReference type="SAM" id="SignalP"/>
    </source>
</evidence>
<dbReference type="InterPro" id="IPR021067">
    <property type="entry name" value="Glycosyltransferase"/>
</dbReference>
<feature type="chain" id="PRO_5043550024" description="Glycosyltransferase 2-like domain-containing protein" evidence="2">
    <location>
        <begin position="18"/>
        <end position="530"/>
    </location>
</feature>
<organism evidence="3 4">
    <name type="scientific">Hyaloperonospora brassicae</name>
    <name type="common">Brassica downy mildew</name>
    <name type="synonym">Peronospora brassicae</name>
    <dbReference type="NCBI Taxonomy" id="162125"/>
    <lineage>
        <taxon>Eukaryota</taxon>
        <taxon>Sar</taxon>
        <taxon>Stramenopiles</taxon>
        <taxon>Oomycota</taxon>
        <taxon>Peronosporomycetes</taxon>
        <taxon>Peronosporales</taxon>
        <taxon>Peronosporaceae</taxon>
        <taxon>Hyaloperonospora</taxon>
    </lineage>
</organism>
<evidence type="ECO:0000313" key="3">
    <source>
        <dbReference type="EMBL" id="CAI5710510.1"/>
    </source>
</evidence>
<name>A0AAV0T198_HYABA</name>
<accession>A0AAV0T198</accession>
<evidence type="ECO:0000313" key="4">
    <source>
        <dbReference type="Proteomes" id="UP001162031"/>
    </source>
</evidence>